<dbReference type="Proteomes" id="UP001589709">
    <property type="component" value="Unassembled WGS sequence"/>
</dbReference>
<keyword evidence="3" id="KW-1185">Reference proteome</keyword>
<organism evidence="2 3">
    <name type="scientific">Streptomyces cinereospinus</name>
    <dbReference type="NCBI Taxonomy" id="285561"/>
    <lineage>
        <taxon>Bacteria</taxon>
        <taxon>Bacillati</taxon>
        <taxon>Actinomycetota</taxon>
        <taxon>Actinomycetes</taxon>
        <taxon>Kitasatosporales</taxon>
        <taxon>Streptomycetaceae</taxon>
        <taxon>Streptomyces</taxon>
    </lineage>
</organism>
<keyword evidence="1" id="KW-0732">Signal</keyword>
<accession>A0ABV5N8U6</accession>
<comment type="caution">
    <text evidence="2">The sequence shown here is derived from an EMBL/GenBank/DDBJ whole genome shotgun (WGS) entry which is preliminary data.</text>
</comment>
<evidence type="ECO:0000313" key="2">
    <source>
        <dbReference type="EMBL" id="MFB9466703.1"/>
    </source>
</evidence>
<proteinExistence type="predicted"/>
<sequence>MRTFLAVAGVTFTTAVLGPGAVPAAAAAGTGAATGTLIVNDVPHTNPHGCHPSNAFLVSVVNHTDRTAYVYPNGGCFGQYEGWVLPGGQAVMNGSSVYID</sequence>
<dbReference type="EMBL" id="JBHMCY010000076">
    <property type="protein sequence ID" value="MFB9466703.1"/>
    <property type="molecule type" value="Genomic_DNA"/>
</dbReference>
<dbReference type="RefSeq" id="WP_381349723.1">
    <property type="nucleotide sequence ID" value="NZ_JBHMCY010000076.1"/>
</dbReference>
<reference evidence="2 3" key="1">
    <citation type="submission" date="2024-09" db="EMBL/GenBank/DDBJ databases">
        <authorList>
            <person name="Sun Q."/>
            <person name="Mori K."/>
        </authorList>
    </citation>
    <scope>NUCLEOTIDE SEQUENCE [LARGE SCALE GENOMIC DNA]</scope>
    <source>
        <strain evidence="2 3">JCM 6917</strain>
    </source>
</reference>
<evidence type="ECO:0000256" key="1">
    <source>
        <dbReference type="SAM" id="SignalP"/>
    </source>
</evidence>
<feature type="chain" id="PRO_5046594203" evidence="1">
    <location>
        <begin position="29"/>
        <end position="100"/>
    </location>
</feature>
<protein>
    <submittedName>
        <fullName evidence="2">Uncharacterized protein</fullName>
    </submittedName>
</protein>
<name>A0ABV5N8U6_9ACTN</name>
<gene>
    <name evidence="2" type="ORF">ACFF45_29400</name>
</gene>
<evidence type="ECO:0000313" key="3">
    <source>
        <dbReference type="Proteomes" id="UP001589709"/>
    </source>
</evidence>
<feature type="signal peptide" evidence="1">
    <location>
        <begin position="1"/>
        <end position="28"/>
    </location>
</feature>